<name>A0A512MDI2_9BACT</name>
<proteinExistence type="predicted"/>
<dbReference type="EMBL" id="BKAG01000036">
    <property type="protein sequence ID" value="GEP44796.1"/>
    <property type="molecule type" value="Genomic_DNA"/>
</dbReference>
<dbReference type="RefSeq" id="WP_146853082.1">
    <property type="nucleotide sequence ID" value="NZ_BKAG01000036.1"/>
</dbReference>
<accession>A0A512MDI2</accession>
<gene>
    <name evidence="2" type="ORF">BGE01nite_40870</name>
</gene>
<dbReference type="AlphaFoldDB" id="A0A512MDI2"/>
<protein>
    <submittedName>
        <fullName evidence="2">Uncharacterized protein</fullName>
    </submittedName>
</protein>
<evidence type="ECO:0000313" key="2">
    <source>
        <dbReference type="EMBL" id="GEP44796.1"/>
    </source>
</evidence>
<keyword evidence="1" id="KW-0175">Coiled coil</keyword>
<dbReference type="Proteomes" id="UP000321577">
    <property type="component" value="Unassembled WGS sequence"/>
</dbReference>
<dbReference type="OrthoDB" id="9027722at2"/>
<keyword evidence="3" id="KW-1185">Reference proteome</keyword>
<organism evidence="2 3">
    <name type="scientific">Brevifollis gellanilyticus</name>
    <dbReference type="NCBI Taxonomy" id="748831"/>
    <lineage>
        <taxon>Bacteria</taxon>
        <taxon>Pseudomonadati</taxon>
        <taxon>Verrucomicrobiota</taxon>
        <taxon>Verrucomicrobiia</taxon>
        <taxon>Verrucomicrobiales</taxon>
        <taxon>Verrucomicrobiaceae</taxon>
    </lineage>
</organism>
<evidence type="ECO:0000313" key="3">
    <source>
        <dbReference type="Proteomes" id="UP000321577"/>
    </source>
</evidence>
<comment type="caution">
    <text evidence="2">The sequence shown here is derived from an EMBL/GenBank/DDBJ whole genome shotgun (WGS) entry which is preliminary data.</text>
</comment>
<feature type="coiled-coil region" evidence="1">
    <location>
        <begin position="247"/>
        <end position="274"/>
    </location>
</feature>
<evidence type="ECO:0000256" key="1">
    <source>
        <dbReference type="SAM" id="Coils"/>
    </source>
</evidence>
<reference evidence="2 3" key="1">
    <citation type="submission" date="2019-07" db="EMBL/GenBank/DDBJ databases">
        <title>Whole genome shotgun sequence of Brevifollis gellanilyticus NBRC 108608.</title>
        <authorList>
            <person name="Hosoyama A."/>
            <person name="Uohara A."/>
            <person name="Ohji S."/>
            <person name="Ichikawa N."/>
        </authorList>
    </citation>
    <scope>NUCLEOTIDE SEQUENCE [LARGE SCALE GENOMIC DNA]</scope>
    <source>
        <strain evidence="2 3">NBRC 108608</strain>
    </source>
</reference>
<sequence length="626" mass="69643">MSGINVQKFRETSLLGTVSIEQRNDKAEVVPSGKKFGGKALDWLAGGILKNTDWGSERLTKLQSQQKLAFNLFVGALKQEYGKGVGEKQETNKTNIDKAIREAFGGKIPKLNAKNVAKMESIAKSFNGQGDAQSLKRNLVVRWWVSSGLDHPGHAAAGIRNRTVNPNAQDKYVSFWPGDSAGGKGEILDALRGKNQEGHLSETARDDYGSEIADRTESRLEDSRVTRAELREVTPKANKFFADLRGIQDDDDALDNLEDAVEDYTDHIDILLDTNGDPEETQTLQGRMKLNMHEALTAFENEEISFEECMSKLKEASNNYTSKLLEYAKFEPKARQKAYVDTDTNQASWGLKAEKFHLPLAGRNGDATGDKFVYFGLNESSMVERYDSLQKDGAKATERSSLLSLTPEEVADDWNGDGVDYLMDWAEDLRDCYDPTSKEYQDIQKCMDDGSVDTLPKAQKFLGDLQTLLNQQGHVMPYKMVSHEENCAGYITNLMERGGAKAFASKPTPKNIIATSPNDTASFAKKVLSEVDRLNKLSDEIMTHYDANYDPTKDQIKDQCPPKVWNAFKALMDMSDTNPISHEELMKKTKTLVEGISNAKDMPRNLGALLLMTIQPLYGNAGNPIP</sequence>